<protein>
    <recommendedName>
        <fullName evidence="4">LemA protein</fullName>
    </recommendedName>
</protein>
<gene>
    <name evidence="2" type="ORF">K8V08_02850</name>
</gene>
<name>A0A921SMZ5_9MICO</name>
<reference evidence="2" key="1">
    <citation type="journal article" date="2021" name="PeerJ">
        <title>Extensive microbial diversity within the chicken gut microbiome revealed by metagenomics and culture.</title>
        <authorList>
            <person name="Gilroy R."/>
            <person name="Ravi A."/>
            <person name="Getino M."/>
            <person name="Pursley I."/>
            <person name="Horton D.L."/>
            <person name="Alikhan N.F."/>
            <person name="Baker D."/>
            <person name="Gharbi K."/>
            <person name="Hall N."/>
            <person name="Watson M."/>
            <person name="Adriaenssens E.M."/>
            <person name="Foster-Nyarko E."/>
            <person name="Jarju S."/>
            <person name="Secka A."/>
            <person name="Antonio M."/>
            <person name="Oren A."/>
            <person name="Chaudhuri R.R."/>
            <person name="La Ragione R."/>
            <person name="Hildebrand F."/>
            <person name="Pallen M.J."/>
        </authorList>
    </citation>
    <scope>NUCLEOTIDE SEQUENCE</scope>
    <source>
        <strain evidence="2">ChiGjej5B5-7349</strain>
    </source>
</reference>
<sequence>MLVAVVVVILIGCTVPFAVIRFNQLSLGRSLCEEARRQFDAARSTRRGVMSVFLSEVARTLGTSHPAVTALEAAVATASQAGGRVEAGAAEHAVTDATRAVAGVLHGVDGSGAPEAAGGATADVTAADGSAAPDGLRGPAGRGGSWAADLYAQLEGHETHISAAVRHHNASVRSYLRRRRGLLSLPLRGAFRPLPLIGYEPSTVVPSPVEGALSPDAEEYRPGRVAEDL</sequence>
<evidence type="ECO:0000256" key="1">
    <source>
        <dbReference type="SAM" id="MobiDB-lite"/>
    </source>
</evidence>
<proteinExistence type="predicted"/>
<dbReference type="EMBL" id="DYUK01000065">
    <property type="protein sequence ID" value="HJG79333.1"/>
    <property type="molecule type" value="Genomic_DNA"/>
</dbReference>
<evidence type="ECO:0000313" key="2">
    <source>
        <dbReference type="EMBL" id="HJG79333.1"/>
    </source>
</evidence>
<comment type="caution">
    <text evidence="2">The sequence shown here is derived from an EMBL/GenBank/DDBJ whole genome shotgun (WGS) entry which is preliminary data.</text>
</comment>
<reference evidence="2" key="2">
    <citation type="submission" date="2021-09" db="EMBL/GenBank/DDBJ databases">
        <authorList>
            <person name="Gilroy R."/>
        </authorList>
    </citation>
    <scope>NUCLEOTIDE SEQUENCE</scope>
    <source>
        <strain evidence="2">ChiGjej5B5-7349</strain>
    </source>
</reference>
<feature type="region of interest" description="Disordered" evidence="1">
    <location>
        <begin position="206"/>
        <end position="229"/>
    </location>
</feature>
<organism evidence="2 3">
    <name type="scientific">Brevibacterium senegalense</name>
    <dbReference type="NCBI Taxonomy" id="1033736"/>
    <lineage>
        <taxon>Bacteria</taxon>
        <taxon>Bacillati</taxon>
        <taxon>Actinomycetota</taxon>
        <taxon>Actinomycetes</taxon>
        <taxon>Micrococcales</taxon>
        <taxon>Brevibacteriaceae</taxon>
        <taxon>Brevibacterium</taxon>
    </lineage>
</organism>
<accession>A0A921SMZ5</accession>
<evidence type="ECO:0000313" key="3">
    <source>
        <dbReference type="Proteomes" id="UP000784435"/>
    </source>
</evidence>
<feature type="compositionally biased region" description="Basic and acidic residues" evidence="1">
    <location>
        <begin position="218"/>
        <end position="229"/>
    </location>
</feature>
<evidence type="ECO:0008006" key="4">
    <source>
        <dbReference type="Google" id="ProtNLM"/>
    </source>
</evidence>
<dbReference type="Proteomes" id="UP000784435">
    <property type="component" value="Unassembled WGS sequence"/>
</dbReference>
<dbReference type="AlphaFoldDB" id="A0A921SMZ5"/>